<name>A0ABV4CSH0_9BACT</name>
<dbReference type="EMBL" id="JBCLPP010000003">
    <property type="protein sequence ID" value="MEY8244331.1"/>
    <property type="molecule type" value="Genomic_DNA"/>
</dbReference>
<feature type="domain" description="Gcp-like" evidence="1">
    <location>
        <begin position="34"/>
        <end position="139"/>
    </location>
</feature>
<dbReference type="InterPro" id="IPR022496">
    <property type="entry name" value="T6A_TsaB"/>
</dbReference>
<gene>
    <name evidence="2" type="primary">tsaB</name>
    <name evidence="2" type="ORF">AAK873_01710</name>
</gene>
<dbReference type="EC" id="2.3.1.234" evidence="2"/>
<evidence type="ECO:0000313" key="2">
    <source>
        <dbReference type="EMBL" id="MEY8244331.1"/>
    </source>
</evidence>
<protein>
    <submittedName>
        <fullName evidence="2">tRNA (Adenosine(37)-N6)-threonylcarbamoyltransferase complex dimerization subunit type 1 TsaB</fullName>
        <ecNumber evidence="2">2.3.1.234</ecNumber>
    </submittedName>
</protein>
<dbReference type="RefSeq" id="WP_121698105.1">
    <property type="nucleotide sequence ID" value="NZ_JBCLPP010000003.1"/>
</dbReference>
<dbReference type="InterPro" id="IPR043129">
    <property type="entry name" value="ATPase_NBD"/>
</dbReference>
<evidence type="ECO:0000259" key="1">
    <source>
        <dbReference type="Pfam" id="PF00814"/>
    </source>
</evidence>
<evidence type="ECO:0000313" key="3">
    <source>
        <dbReference type="Proteomes" id="UP001565200"/>
    </source>
</evidence>
<dbReference type="Gene3D" id="3.30.420.40">
    <property type="match status" value="2"/>
</dbReference>
<reference evidence="2 3" key="1">
    <citation type="submission" date="2024-03" db="EMBL/GenBank/DDBJ databases">
        <title>Mouse gut bacterial collection (mGBC) of GemPharmatech.</title>
        <authorList>
            <person name="He Y."/>
            <person name="Dong L."/>
            <person name="Wu D."/>
            <person name="Gao X."/>
            <person name="Lin Z."/>
        </authorList>
    </citation>
    <scope>NUCLEOTIDE SEQUENCE [LARGE SCALE GENOMIC DNA]</scope>
    <source>
        <strain evidence="2 3">54-13</strain>
    </source>
</reference>
<sequence length="230" mass="25556">MAAILNIETSTDVCSVALTYDGQVVAQREDYRGHNHATLLSGYIKDCMDEAKNKNLKLDAIAVSIGPGSYTGLRIGLSEAKGLAYALDVPLIGVDTLAIMAVTVMFSDFFDSDVMFAPMIDARRMEVYTAVYNYALETLLAPTPLILDENSYDRYLDRGPVIFFGNGSDKAKPLLEKHKNANFITEIHPLAVNMTALSERAYRNRDFLDLAYSTPQYLKEFQATKPKSIF</sequence>
<dbReference type="PANTHER" id="PTHR11735">
    <property type="entry name" value="TRNA N6-ADENOSINE THREONYLCARBAMOYLTRANSFERASE"/>
    <property type="match status" value="1"/>
</dbReference>
<keyword evidence="2" id="KW-0012">Acyltransferase</keyword>
<dbReference type="PANTHER" id="PTHR11735:SF11">
    <property type="entry name" value="TRNA THREONYLCARBAMOYLADENOSINE BIOSYNTHESIS PROTEIN TSAB"/>
    <property type="match status" value="1"/>
</dbReference>
<proteinExistence type="predicted"/>
<keyword evidence="2" id="KW-0808">Transferase</keyword>
<keyword evidence="3" id="KW-1185">Reference proteome</keyword>
<accession>A0ABV4CSH0</accession>
<organism evidence="2 3">
    <name type="scientific">Heminiphilus faecis</name>
    <dbReference type="NCBI Taxonomy" id="2601703"/>
    <lineage>
        <taxon>Bacteria</taxon>
        <taxon>Pseudomonadati</taxon>
        <taxon>Bacteroidota</taxon>
        <taxon>Bacteroidia</taxon>
        <taxon>Bacteroidales</taxon>
        <taxon>Muribaculaceae</taxon>
        <taxon>Heminiphilus</taxon>
    </lineage>
</organism>
<dbReference type="CDD" id="cd24032">
    <property type="entry name" value="ASKHA_NBD_TsaB"/>
    <property type="match status" value="1"/>
</dbReference>
<dbReference type="Proteomes" id="UP001565200">
    <property type="component" value="Unassembled WGS sequence"/>
</dbReference>
<dbReference type="GO" id="GO:0061711">
    <property type="term" value="F:tRNA N(6)-L-threonylcarbamoyladenine synthase activity"/>
    <property type="evidence" value="ECO:0007669"/>
    <property type="project" value="UniProtKB-EC"/>
</dbReference>
<dbReference type="NCBIfam" id="TIGR03725">
    <property type="entry name" value="T6A_YeaZ"/>
    <property type="match status" value="1"/>
</dbReference>
<comment type="caution">
    <text evidence="2">The sequence shown here is derived from an EMBL/GenBank/DDBJ whole genome shotgun (WGS) entry which is preliminary data.</text>
</comment>
<dbReference type="InterPro" id="IPR000905">
    <property type="entry name" value="Gcp-like_dom"/>
</dbReference>
<dbReference type="SUPFAM" id="SSF53067">
    <property type="entry name" value="Actin-like ATPase domain"/>
    <property type="match status" value="2"/>
</dbReference>
<dbReference type="Pfam" id="PF00814">
    <property type="entry name" value="TsaD"/>
    <property type="match status" value="1"/>
</dbReference>